<keyword evidence="1" id="KW-0472">Membrane</keyword>
<feature type="transmembrane region" description="Helical" evidence="1">
    <location>
        <begin position="21"/>
        <end position="43"/>
    </location>
</feature>
<gene>
    <name evidence="2" type="ORF">BV98_001166</name>
</gene>
<evidence type="ECO:0000313" key="3">
    <source>
        <dbReference type="Proteomes" id="UP000024284"/>
    </source>
</evidence>
<evidence type="ECO:0000313" key="2">
    <source>
        <dbReference type="EMBL" id="KFG90973.1"/>
    </source>
</evidence>
<dbReference type="eggNOG" id="COG3847">
    <property type="taxonomic scope" value="Bacteria"/>
</dbReference>
<dbReference type="AlphaFoldDB" id="A0A086PC55"/>
<dbReference type="Proteomes" id="UP000024284">
    <property type="component" value="Unassembled WGS sequence"/>
</dbReference>
<protein>
    <submittedName>
        <fullName evidence="2">Flp/Fap pilin component</fullName>
    </submittedName>
</protein>
<evidence type="ECO:0000256" key="1">
    <source>
        <dbReference type="SAM" id="Phobius"/>
    </source>
</evidence>
<name>A0A086PC55_SPHHM</name>
<dbReference type="STRING" id="76947.GCA_002080435_03415"/>
<dbReference type="EMBL" id="JFZA02000007">
    <property type="protein sequence ID" value="KFG90973.1"/>
    <property type="molecule type" value="Genomic_DNA"/>
</dbReference>
<reference evidence="2" key="1">
    <citation type="submission" date="2014-08" db="EMBL/GenBank/DDBJ databases">
        <title>Draft genome sequences of Sphingobium herbicidovorans.</title>
        <authorList>
            <person name="Gan H.M."/>
            <person name="Gan H.Y."/>
            <person name="Savka M.A."/>
        </authorList>
    </citation>
    <scope>NUCLEOTIDE SEQUENCE [LARGE SCALE GENOMIC DNA]</scope>
    <source>
        <strain evidence="2">NBRC 16415</strain>
    </source>
</reference>
<keyword evidence="3" id="KW-1185">Reference proteome</keyword>
<accession>A0A086PC55</accession>
<organism evidence="2 3">
    <name type="scientific">Sphingobium herbicidovorans (strain ATCC 700291 / DSM 11019 / CCUG 56400 / KCTC 2939 / LMG 18315 / NBRC 16415 / MH)</name>
    <name type="common">Sphingomonas herbicidovorans</name>
    <dbReference type="NCBI Taxonomy" id="1219045"/>
    <lineage>
        <taxon>Bacteria</taxon>
        <taxon>Pseudomonadati</taxon>
        <taxon>Pseudomonadota</taxon>
        <taxon>Alphaproteobacteria</taxon>
        <taxon>Sphingomonadales</taxon>
        <taxon>Sphingomonadaceae</taxon>
        <taxon>Sphingobium</taxon>
    </lineage>
</organism>
<sequence length="60" mass="6234">MIIDAARKFIKRLARDEQGLTAVEYAVLGGVIVAGITALAGTFEDSLSGAFTALFNSVSS</sequence>
<keyword evidence="1" id="KW-0812">Transmembrane</keyword>
<proteinExistence type="predicted"/>
<comment type="caution">
    <text evidence="2">The sequence shown here is derived from an EMBL/GenBank/DDBJ whole genome shotgun (WGS) entry which is preliminary data.</text>
</comment>
<dbReference type="PATRIC" id="fig|1219045.3.peg.1186"/>
<keyword evidence="1" id="KW-1133">Transmembrane helix</keyword>